<evidence type="ECO:0000256" key="1">
    <source>
        <dbReference type="SAM" id="MobiDB-lite"/>
    </source>
</evidence>
<dbReference type="RefSeq" id="WP_125320507.1">
    <property type="nucleotide sequence ID" value="NZ_AP024890.1"/>
</dbReference>
<dbReference type="OrthoDB" id="5848222at2"/>
<sequence>MKLQSTALFIAICSVQSTVFAKEQLVEQVVDEPNSQTVYFDNNDDWVKLKSGEVIKGELNGTIKKDSNSYKQEIEFDSDDLGDQKIELGDIQELQTAGYFTIRTADGAIYDGYLSIRNNKLYLTNVDKELSFPVTEVISIYRGKEKDSEQWDAEFTFAMDMSSGNTDELTIQGDIKAERNTVESRTKLNANHETKESNDEKTANNSTVGGSYDIYIDNRLFFRPVDLKAENDEFQNLDYKITASMGVGYFFIANESTEWDVTVGPAYTYTKFLTVEEGNSSSANSGAFKLDSNFDYELTKNIDFTYDYNMTWESEESGGVFQQNTLGFDIDLVGNLDLSIEGIWKHRSDPTADSDGKVPEKDDYQMLVGLSYEI</sequence>
<comment type="caution">
    <text evidence="2">The sequence shown here is derived from an EMBL/GenBank/DDBJ whole genome shotgun (WGS) entry which is preliminary data.</text>
</comment>
<keyword evidence="3" id="KW-1185">Reference proteome</keyword>
<evidence type="ECO:0000313" key="2">
    <source>
        <dbReference type="EMBL" id="RSD31826.1"/>
    </source>
</evidence>
<organism evidence="2 3">
    <name type="scientific">Vibrio pectenicida</name>
    <dbReference type="NCBI Taxonomy" id="62763"/>
    <lineage>
        <taxon>Bacteria</taxon>
        <taxon>Pseudomonadati</taxon>
        <taxon>Pseudomonadota</taxon>
        <taxon>Gammaproteobacteria</taxon>
        <taxon>Vibrionales</taxon>
        <taxon>Vibrionaceae</taxon>
        <taxon>Vibrio</taxon>
    </lineage>
</organism>
<dbReference type="Pfam" id="PF04338">
    <property type="entry name" value="DUF481"/>
    <property type="match status" value="1"/>
</dbReference>
<accession>A0A427U584</accession>
<reference evidence="2 3" key="1">
    <citation type="submission" date="2018-12" db="EMBL/GenBank/DDBJ databases">
        <title>Genomic taxonomy of the Vibrionaceae family.</title>
        <authorList>
            <person name="Gomez-Gil B."/>
            <person name="Enciso-Ibarra K."/>
        </authorList>
    </citation>
    <scope>NUCLEOTIDE SEQUENCE [LARGE SCALE GENOMIC DNA]</scope>
    <source>
        <strain evidence="2 3">CAIM 594</strain>
    </source>
</reference>
<protein>
    <submittedName>
        <fullName evidence="2">DUF481 domain-containing protein</fullName>
    </submittedName>
</protein>
<dbReference type="Proteomes" id="UP000269041">
    <property type="component" value="Unassembled WGS sequence"/>
</dbReference>
<proteinExistence type="predicted"/>
<dbReference type="EMBL" id="RSFA01000022">
    <property type="protein sequence ID" value="RSD31826.1"/>
    <property type="molecule type" value="Genomic_DNA"/>
</dbReference>
<evidence type="ECO:0000313" key="3">
    <source>
        <dbReference type="Proteomes" id="UP000269041"/>
    </source>
</evidence>
<name>A0A427U584_9VIBR</name>
<gene>
    <name evidence="2" type="ORF">EJA03_06910</name>
</gene>
<feature type="compositionally biased region" description="Basic and acidic residues" evidence="1">
    <location>
        <begin position="186"/>
        <end position="202"/>
    </location>
</feature>
<feature type="region of interest" description="Disordered" evidence="1">
    <location>
        <begin position="186"/>
        <end position="205"/>
    </location>
</feature>
<dbReference type="InterPro" id="IPR007433">
    <property type="entry name" value="DUF481"/>
</dbReference>
<dbReference type="AlphaFoldDB" id="A0A427U584"/>